<evidence type="ECO:0000256" key="2">
    <source>
        <dbReference type="SAM" id="MobiDB-lite"/>
    </source>
</evidence>
<dbReference type="EMBL" id="JAUUTY010000006">
    <property type="protein sequence ID" value="KAK1617336.1"/>
    <property type="molecule type" value="Genomic_DNA"/>
</dbReference>
<gene>
    <name evidence="4" type="ORF">QYE76_022853</name>
</gene>
<accession>A0AAD8RB15</accession>
<evidence type="ECO:0000313" key="5">
    <source>
        <dbReference type="Proteomes" id="UP001231189"/>
    </source>
</evidence>
<feature type="compositionally biased region" description="Polar residues" evidence="2">
    <location>
        <begin position="65"/>
        <end position="84"/>
    </location>
</feature>
<dbReference type="AlphaFoldDB" id="A0AAD8RB15"/>
<proteinExistence type="predicted"/>
<name>A0AAD8RB15_LOLMU</name>
<feature type="compositionally biased region" description="Polar residues" evidence="2">
    <location>
        <begin position="411"/>
        <end position="426"/>
    </location>
</feature>
<feature type="compositionally biased region" description="Basic and acidic residues" evidence="2">
    <location>
        <begin position="577"/>
        <end position="589"/>
    </location>
</feature>
<feature type="region of interest" description="Disordered" evidence="2">
    <location>
        <begin position="1170"/>
        <end position="1279"/>
    </location>
</feature>
<feature type="compositionally biased region" description="Basic and acidic residues" evidence="2">
    <location>
        <begin position="1079"/>
        <end position="1113"/>
    </location>
</feature>
<feature type="compositionally biased region" description="Low complexity" evidence="2">
    <location>
        <begin position="140"/>
        <end position="155"/>
    </location>
</feature>
<feature type="region of interest" description="Disordered" evidence="2">
    <location>
        <begin position="1"/>
        <end position="234"/>
    </location>
</feature>
<dbReference type="Proteomes" id="UP001231189">
    <property type="component" value="Unassembled WGS sequence"/>
</dbReference>
<reference evidence="4" key="1">
    <citation type="submission" date="2023-07" db="EMBL/GenBank/DDBJ databases">
        <title>A chromosome-level genome assembly of Lolium multiflorum.</title>
        <authorList>
            <person name="Chen Y."/>
            <person name="Copetti D."/>
            <person name="Kolliker R."/>
            <person name="Studer B."/>
        </authorList>
    </citation>
    <scope>NUCLEOTIDE SEQUENCE</scope>
    <source>
        <strain evidence="4">02402/16</strain>
        <tissue evidence="4">Leaf</tissue>
    </source>
</reference>
<evidence type="ECO:0000259" key="3">
    <source>
        <dbReference type="Pfam" id="PF23598"/>
    </source>
</evidence>
<keyword evidence="5" id="KW-1185">Reference proteome</keyword>
<organism evidence="4 5">
    <name type="scientific">Lolium multiflorum</name>
    <name type="common">Italian ryegrass</name>
    <name type="synonym">Lolium perenne subsp. multiflorum</name>
    <dbReference type="NCBI Taxonomy" id="4521"/>
    <lineage>
        <taxon>Eukaryota</taxon>
        <taxon>Viridiplantae</taxon>
        <taxon>Streptophyta</taxon>
        <taxon>Embryophyta</taxon>
        <taxon>Tracheophyta</taxon>
        <taxon>Spermatophyta</taxon>
        <taxon>Magnoliopsida</taxon>
        <taxon>Liliopsida</taxon>
        <taxon>Poales</taxon>
        <taxon>Poaceae</taxon>
        <taxon>BOP clade</taxon>
        <taxon>Pooideae</taxon>
        <taxon>Poodae</taxon>
        <taxon>Poeae</taxon>
        <taxon>Poeae Chloroplast Group 2 (Poeae type)</taxon>
        <taxon>Loliodinae</taxon>
        <taxon>Loliinae</taxon>
        <taxon>Lolium</taxon>
    </lineage>
</organism>
<feature type="compositionally biased region" description="Basic and acidic residues" evidence="2">
    <location>
        <begin position="1124"/>
        <end position="1141"/>
    </location>
</feature>
<dbReference type="SUPFAM" id="SSF52058">
    <property type="entry name" value="L domain-like"/>
    <property type="match status" value="1"/>
</dbReference>
<feature type="region of interest" description="Disordered" evidence="2">
    <location>
        <begin position="957"/>
        <end position="980"/>
    </location>
</feature>
<feature type="region of interest" description="Disordered" evidence="2">
    <location>
        <begin position="369"/>
        <end position="429"/>
    </location>
</feature>
<keyword evidence="1" id="KW-0677">Repeat</keyword>
<feature type="compositionally biased region" description="Basic and acidic residues" evidence="2">
    <location>
        <begin position="273"/>
        <end position="295"/>
    </location>
</feature>
<dbReference type="InterPro" id="IPR032675">
    <property type="entry name" value="LRR_dom_sf"/>
</dbReference>
<feature type="domain" description="Disease resistance R13L4/SHOC-2-like LRR" evidence="3">
    <location>
        <begin position="683"/>
        <end position="915"/>
    </location>
</feature>
<dbReference type="PANTHER" id="PTHR47186">
    <property type="entry name" value="LEUCINE-RICH REPEAT-CONTAINING PROTEIN 57"/>
    <property type="match status" value="1"/>
</dbReference>
<feature type="region of interest" description="Disordered" evidence="2">
    <location>
        <begin position="550"/>
        <end position="612"/>
    </location>
</feature>
<feature type="compositionally biased region" description="Basic and acidic residues" evidence="2">
    <location>
        <begin position="398"/>
        <end position="410"/>
    </location>
</feature>
<feature type="compositionally biased region" description="Pro residues" evidence="2">
    <location>
        <begin position="95"/>
        <end position="104"/>
    </location>
</feature>
<feature type="region of interest" description="Disordered" evidence="2">
    <location>
        <begin position="1005"/>
        <end position="1144"/>
    </location>
</feature>
<dbReference type="Pfam" id="PF23598">
    <property type="entry name" value="LRR_14"/>
    <property type="match status" value="1"/>
</dbReference>
<sequence length="1279" mass="140920">MAEPGDEAAGGLTAPPPPQPPQNSDTPVGDTTTTPPLLTDTAGPVTPASTPTPPPHQTAAAETAGQPQPHQPSGATSPQTQRQTRIGEVAGTPELTPPPPPPPTQKSDTAVDDVTTPTPLQTETADPDTPGSTPTPPPQNQTAAAEASGAASPPAQRQTGTGEVAGSSLLTRTPSQEKTVAAGAENHLPAPPPPPPQEQGDIAKDGNESKDSAMENPRQAEDEKSGPSRWRRVRSPVLLLLSLFRLRHGTQDQLNKQPTITPPPMEDDSAGDVPHKPATEKKEGEGSKRRRHEEDASVSASGRKEAPPMEPNQTKRRKSLQRTESVLPPEGVVGSQADANPSPMKRKFQNACRLVKNTMSWYRRHRSLENVEDPEEEAAAEKEKLAEPKPSVSPPEEAETKSKQDDKMDQSTKQPSTPAQEGQSSPIPKKMPQWAEECLEATLEESCMMLLESEFGNRLNDMQQQCLLTLSVFPVGSKVKNHAVTYWWSTQFKLPPEKGVEKADEIFSMLSGGGFLEPIKNPCSEVIHGCRVNPLVHWMVKRMSREKGLADLDDRGNPADVQPKSKVLCLTPGNRDQMQKLRDDDDPQARIRPSPTKAPPQGKVEAGAPCEDQQDKTKLEAENLQATILFIYRRKKVILNISAHVYRLPKPLLIKLADQLEVLQLGRWGNYDDETYMEVGALESLSSIGKLKNLRYLSLRGLSRLTELPSELRQLRRLAILDARGCQNLVSVPSATVQKLKGLTHLDLTECFMLEHIGRGVSALSELRVFKGFVFGVGKRRRDACRLQHLAKLKKLRKLNINVTTDANVEKDEMPQLGKLASLVTLTVTWGEWPSVLLDDCKKEQMDELRKRWTGLMLPPGLVKLDVRCYPDPELPVKRWLHVNGRTNLKKLYVRGGEVEELDIPIDNNIETLRLRYLNKFRMNWTTELLPKLNGNLKRIKRVEVVDKDLKVMRNQTKDKGEDKLKDENEKKKVNEEEERDLVLDKDLSRKIKKRMKIPESTIDENGVWVKDPKEEDAAADTTPQDDPRKAEAAPGDADKTENGDDGKAQKEVKGKQSSLIKGPQGENEQAAQEDSGDTSEKKKVDGGDSVKEEKDNIRTVKDKEHDIIKRDAEELEPTVVENRMQERGEKELKEGVEKRASPTLDVAQTAAPWSGGEIKDTVIDNFTDKISEVKEEPDDRVRGAKGQDEPPTKEDKGDVGEIRKVDGGDPDEPQAEGEDEGQKGGSKVFDMVEEQPTVGQDGGGGVTSAADVTSSLALQPPEPEDEENPAKLIAPAKT</sequence>
<feature type="region of interest" description="Disordered" evidence="2">
    <location>
        <begin position="247"/>
        <end position="349"/>
    </location>
</feature>
<feature type="compositionally biased region" description="Basic and acidic residues" evidence="2">
    <location>
        <begin position="201"/>
        <end position="226"/>
    </location>
</feature>
<protein>
    <recommendedName>
        <fullName evidence="3">Disease resistance R13L4/SHOC-2-like LRR domain-containing protein</fullName>
    </recommendedName>
</protein>
<dbReference type="PANTHER" id="PTHR47186:SF54">
    <property type="entry name" value="DISEASE RESISTANCE RPP13-LIKE PROTEIN 4"/>
    <property type="match status" value="1"/>
</dbReference>
<feature type="compositionally biased region" description="Acidic residues" evidence="2">
    <location>
        <begin position="1209"/>
        <end position="1220"/>
    </location>
</feature>
<dbReference type="Gene3D" id="3.80.10.10">
    <property type="entry name" value="Ribonuclease Inhibitor"/>
    <property type="match status" value="1"/>
</dbReference>
<comment type="caution">
    <text evidence="4">The sequence shown here is derived from an EMBL/GenBank/DDBJ whole genome shotgun (WGS) entry which is preliminary data.</text>
</comment>
<feature type="compositionally biased region" description="Low complexity" evidence="2">
    <location>
        <begin position="30"/>
        <end position="49"/>
    </location>
</feature>
<evidence type="ECO:0000256" key="1">
    <source>
        <dbReference type="ARBA" id="ARBA00022737"/>
    </source>
</evidence>
<feature type="compositionally biased region" description="Basic and acidic residues" evidence="2">
    <location>
        <begin position="1170"/>
        <end position="1208"/>
    </location>
</feature>
<dbReference type="InterPro" id="IPR055414">
    <property type="entry name" value="LRR_R13L4/SHOC2-like"/>
</dbReference>
<feature type="compositionally biased region" description="Basic and acidic residues" evidence="2">
    <location>
        <begin position="1026"/>
        <end position="1055"/>
    </location>
</feature>
<evidence type="ECO:0000313" key="4">
    <source>
        <dbReference type="EMBL" id="KAK1617336.1"/>
    </source>
</evidence>
<feature type="compositionally biased region" description="Polar residues" evidence="2">
    <location>
        <begin position="168"/>
        <end position="178"/>
    </location>
</feature>